<name>A0AA38GIR2_TAXCH</name>
<reference evidence="4 5" key="1">
    <citation type="journal article" date="2021" name="Nat. Plants">
        <title>The Taxus genome provides insights into paclitaxel biosynthesis.</title>
        <authorList>
            <person name="Xiong X."/>
            <person name="Gou J."/>
            <person name="Liao Q."/>
            <person name="Li Y."/>
            <person name="Zhou Q."/>
            <person name="Bi G."/>
            <person name="Li C."/>
            <person name="Du R."/>
            <person name="Wang X."/>
            <person name="Sun T."/>
            <person name="Guo L."/>
            <person name="Liang H."/>
            <person name="Lu P."/>
            <person name="Wu Y."/>
            <person name="Zhang Z."/>
            <person name="Ro D.K."/>
            <person name="Shang Y."/>
            <person name="Huang S."/>
            <person name="Yan J."/>
        </authorList>
    </citation>
    <scope>NUCLEOTIDE SEQUENCE [LARGE SCALE GENOMIC DNA]</scope>
    <source>
        <strain evidence="4">Ta-2019</strain>
    </source>
</reference>
<keyword evidence="1" id="KW-0863">Zinc-finger</keyword>
<dbReference type="PROSITE" id="PS50157">
    <property type="entry name" value="ZINC_FINGER_C2H2_2"/>
    <property type="match status" value="3"/>
</dbReference>
<dbReference type="OMA" id="KRCHWGA"/>
<organism evidence="4 5">
    <name type="scientific">Taxus chinensis</name>
    <name type="common">Chinese yew</name>
    <name type="synonym">Taxus wallichiana var. chinensis</name>
    <dbReference type="NCBI Taxonomy" id="29808"/>
    <lineage>
        <taxon>Eukaryota</taxon>
        <taxon>Viridiplantae</taxon>
        <taxon>Streptophyta</taxon>
        <taxon>Embryophyta</taxon>
        <taxon>Tracheophyta</taxon>
        <taxon>Spermatophyta</taxon>
        <taxon>Pinopsida</taxon>
        <taxon>Pinidae</taxon>
        <taxon>Conifers II</taxon>
        <taxon>Cupressales</taxon>
        <taxon>Taxaceae</taxon>
        <taxon>Taxus</taxon>
    </lineage>
</organism>
<dbReference type="EMBL" id="JAHRHJ020000003">
    <property type="protein sequence ID" value="KAH9322493.1"/>
    <property type="molecule type" value="Genomic_DNA"/>
</dbReference>
<proteinExistence type="predicted"/>
<accession>A0AA38GIR2</accession>
<comment type="caution">
    <text evidence="4">The sequence shown here is derived from an EMBL/GenBank/DDBJ whole genome shotgun (WGS) entry which is preliminary data.</text>
</comment>
<feature type="domain" description="C2H2-type" evidence="3">
    <location>
        <begin position="130"/>
        <end position="157"/>
    </location>
</feature>
<feature type="region of interest" description="Disordered" evidence="2">
    <location>
        <begin position="1"/>
        <end position="115"/>
    </location>
</feature>
<dbReference type="Pfam" id="PF13912">
    <property type="entry name" value="zf-C2H2_6"/>
    <property type="match status" value="3"/>
</dbReference>
<dbReference type="Gene3D" id="3.30.160.60">
    <property type="entry name" value="Classic Zinc Finger"/>
    <property type="match status" value="1"/>
</dbReference>
<dbReference type="SMART" id="SM00355">
    <property type="entry name" value="ZnF_C2H2"/>
    <property type="match status" value="3"/>
</dbReference>
<evidence type="ECO:0000259" key="3">
    <source>
        <dbReference type="PROSITE" id="PS50157"/>
    </source>
</evidence>
<dbReference type="InterPro" id="IPR013087">
    <property type="entry name" value="Znf_C2H2_type"/>
</dbReference>
<protein>
    <recommendedName>
        <fullName evidence="3">C2H2-type domain-containing protein</fullName>
    </recommendedName>
</protein>
<evidence type="ECO:0000256" key="2">
    <source>
        <dbReference type="SAM" id="MobiDB-lite"/>
    </source>
</evidence>
<evidence type="ECO:0000313" key="5">
    <source>
        <dbReference type="Proteomes" id="UP000824469"/>
    </source>
</evidence>
<dbReference type="InterPro" id="IPR036236">
    <property type="entry name" value="Znf_C2H2_sf"/>
</dbReference>
<feature type="domain" description="C2H2-type" evidence="3">
    <location>
        <begin position="451"/>
        <end position="478"/>
    </location>
</feature>
<evidence type="ECO:0000313" key="4">
    <source>
        <dbReference type="EMBL" id="KAH9322493.1"/>
    </source>
</evidence>
<dbReference type="GO" id="GO:0008270">
    <property type="term" value="F:zinc ion binding"/>
    <property type="evidence" value="ECO:0007669"/>
    <property type="project" value="UniProtKB-KW"/>
</dbReference>
<dbReference type="PANTHER" id="PTHR47591">
    <property type="entry name" value="ZINC FINGER PROTEIN ZAT2-RELATED"/>
    <property type="match status" value="1"/>
</dbReference>
<dbReference type="SUPFAM" id="SSF57667">
    <property type="entry name" value="beta-beta-alpha zinc fingers"/>
    <property type="match status" value="2"/>
</dbReference>
<feature type="domain" description="C2H2-type" evidence="3">
    <location>
        <begin position="359"/>
        <end position="386"/>
    </location>
</feature>
<dbReference type="PANTHER" id="PTHR47591:SF1">
    <property type="entry name" value="ZINC FINGER PROTEIN ZAT2-RELATED"/>
    <property type="match status" value="1"/>
</dbReference>
<dbReference type="PROSITE" id="PS00028">
    <property type="entry name" value="ZINC_FINGER_C2H2_1"/>
    <property type="match status" value="3"/>
</dbReference>
<feature type="compositionally biased region" description="Polar residues" evidence="2">
    <location>
        <begin position="38"/>
        <end position="63"/>
    </location>
</feature>
<dbReference type="Proteomes" id="UP000824469">
    <property type="component" value="Unassembled WGS sequence"/>
</dbReference>
<dbReference type="AlphaFoldDB" id="A0AA38GIR2"/>
<keyword evidence="1" id="KW-0479">Metal-binding</keyword>
<feature type="compositionally biased region" description="Basic residues" evidence="2">
    <location>
        <begin position="91"/>
        <end position="107"/>
    </location>
</feature>
<keyword evidence="5" id="KW-1185">Reference proteome</keyword>
<evidence type="ECO:0000256" key="1">
    <source>
        <dbReference type="PROSITE-ProRule" id="PRU00042"/>
    </source>
</evidence>
<keyword evidence="1" id="KW-0862">Zinc</keyword>
<gene>
    <name evidence="4" type="ORF">KI387_017132</name>
</gene>
<sequence>MGGEGSGCSVRRTGMLDSSSPTDFNLKEPSSAHRNRDASTLPSAESDNDLQNCYQGKGTSQESDVVDSDNHTISACGMGMGIGGRGGERGHFKRGAPGRCRNPKRRKNEQAVAHAHKKSNSIFLETEKARACTECGKEFSSWKALFGHMRCHPEREWRGIHPPQTVRQGRQREFLINNNDSSSWHPSQITFHKIQNLHGISREIIHRNKANLPGLVLTEAQSESDEKVASYKLACDDSDTESIEAAYINKNIIKNQSQQQMNPLDQVKEANYTGFTPNEIKEQHDMAHCLVMLASAGRPQMAVEDGFAFSDNRDDAATESTESEVAKFPRQISSLSNKQLRETTLSEVYVEGDTGHGGFECGTCKKVFRSHQALGGHRASHKKVKGCFARTNDADADVDADVITSEDNVIISIKGKATPEEVEENNFITIMAEDQTDLSRKKSKGSGGQGHQCSICFRIFSTGQALGGHKRCHWGATGAGDPTFSINHRQMLPLTIIPHLAPPVLSKITGGVIDLNLPAPMEDEEILQHHAHNKYSAIPHPFELSMDSSNNISLDRKRVGKLLSLASGTDNTIINKV</sequence>